<gene>
    <name evidence="2" type="ordered locus">Rahaq_0251</name>
</gene>
<dbReference type="KEGG" id="rah:Rahaq_0251"/>
<reference evidence="3" key="1">
    <citation type="submission" date="2011-01" db="EMBL/GenBank/DDBJ databases">
        <title>Complete sequence of chromosome of Rahnella sp. Y9602.</title>
        <authorList>
            <consortium name="US DOE Joint Genome Institute"/>
            <person name="Lucas S."/>
            <person name="Copeland A."/>
            <person name="Lapidus A."/>
            <person name="Cheng J.-F."/>
            <person name="Goodwin L."/>
            <person name="Pitluck S."/>
            <person name="Lu M."/>
            <person name="Detter J.C."/>
            <person name="Han C."/>
            <person name="Tapia R."/>
            <person name="Land M."/>
            <person name="Hauser L."/>
            <person name="Kyrpides N."/>
            <person name="Ivanova N."/>
            <person name="Ovchinnikova G."/>
            <person name="Pagani I."/>
            <person name="Sobecky P.A."/>
            <person name="Martinez R.J."/>
            <person name="Woyke T."/>
        </authorList>
    </citation>
    <scope>NUCLEOTIDE SEQUENCE [LARGE SCALE GENOMIC DNA]</scope>
    <source>
        <strain evidence="3">Y9602</strain>
    </source>
</reference>
<dbReference type="EMBL" id="CP002505">
    <property type="protein sequence ID" value="ADW71881.1"/>
    <property type="molecule type" value="Genomic_DNA"/>
</dbReference>
<evidence type="ECO:0000256" key="1">
    <source>
        <dbReference type="SAM" id="Phobius"/>
    </source>
</evidence>
<protein>
    <submittedName>
        <fullName evidence="2">Uncharacterized protein</fullName>
    </submittedName>
</protein>
<keyword evidence="1" id="KW-0812">Transmembrane</keyword>
<reference evidence="2 3" key="2">
    <citation type="journal article" date="2012" name="J. Bacteriol.">
        <title>Complete Genome Sequence of Rahnella sp. Strain Y9602, a Gammaproteobacterium Isolate from Metal- and Radionuclide-Contaminated Soil.</title>
        <authorList>
            <person name="Martinez R.J."/>
            <person name="Bruce D."/>
            <person name="Detter C."/>
            <person name="Goodwin L.A."/>
            <person name="Han J."/>
            <person name="Han C.S."/>
            <person name="Held B."/>
            <person name="Land M.L."/>
            <person name="Mikhailova N."/>
            <person name="Nolan M."/>
            <person name="Pennacchio L."/>
            <person name="Pitluck S."/>
            <person name="Tapia R."/>
            <person name="Woyke T."/>
            <person name="Sobecky P.A."/>
        </authorList>
    </citation>
    <scope>NUCLEOTIDE SEQUENCE [LARGE SCALE GENOMIC DNA]</scope>
    <source>
        <strain evidence="2 3">Y9602</strain>
    </source>
</reference>
<keyword evidence="1" id="KW-1133">Transmembrane helix</keyword>
<organism evidence="2 3">
    <name type="scientific">Rahnella sp. (strain Y9602)</name>
    <dbReference type="NCBI Taxonomy" id="2703885"/>
    <lineage>
        <taxon>Bacteria</taxon>
        <taxon>Pseudomonadati</taxon>
        <taxon>Pseudomonadota</taxon>
        <taxon>Gammaproteobacteria</taxon>
        <taxon>Enterobacterales</taxon>
        <taxon>Yersiniaceae</taxon>
        <taxon>Rahnella</taxon>
    </lineage>
</organism>
<proteinExistence type="predicted"/>
<feature type="transmembrane region" description="Helical" evidence="1">
    <location>
        <begin position="17"/>
        <end position="35"/>
    </location>
</feature>
<dbReference type="Proteomes" id="UP000007257">
    <property type="component" value="Chromosome"/>
</dbReference>
<evidence type="ECO:0000313" key="3">
    <source>
        <dbReference type="Proteomes" id="UP000007257"/>
    </source>
</evidence>
<dbReference type="AlphaFoldDB" id="A0A0H3F9T7"/>
<dbReference type="HOGENOM" id="CLU_2452425_0_0_6"/>
<accession>A0A0H3F9T7</accession>
<keyword evidence="1" id="KW-0472">Membrane</keyword>
<name>A0A0H3F9T7_RAHSY</name>
<sequence>MPQACIVRKVSQNRQRLMVYILVEIVTMIMDFLIYQQYQRSLLQAKVGLLRGVPLCKPAHPFFWSLSEHFCRKYQENDHLNVPVGIKVW</sequence>
<evidence type="ECO:0000313" key="2">
    <source>
        <dbReference type="EMBL" id="ADW71881.1"/>
    </source>
</evidence>